<protein>
    <recommendedName>
        <fullName evidence="4">Transmembrane protein</fullName>
    </recommendedName>
</protein>
<accession>A0A5D2KD09</accession>
<dbReference type="AlphaFoldDB" id="A0A5D2KD09"/>
<evidence type="ECO:0000313" key="3">
    <source>
        <dbReference type="Proteomes" id="UP000322667"/>
    </source>
</evidence>
<reference evidence="2 3" key="1">
    <citation type="submission" date="2019-07" db="EMBL/GenBank/DDBJ databases">
        <title>WGS assembly of Gossypium tomentosum.</title>
        <authorList>
            <person name="Chen Z.J."/>
            <person name="Sreedasyam A."/>
            <person name="Ando A."/>
            <person name="Song Q."/>
            <person name="De L."/>
            <person name="Hulse-Kemp A."/>
            <person name="Ding M."/>
            <person name="Ye W."/>
            <person name="Kirkbride R."/>
            <person name="Jenkins J."/>
            <person name="Plott C."/>
            <person name="Lovell J."/>
            <person name="Lin Y.-M."/>
            <person name="Vaughn R."/>
            <person name="Liu B."/>
            <person name="Li W."/>
            <person name="Simpson S."/>
            <person name="Scheffler B."/>
            <person name="Saski C."/>
            <person name="Grover C."/>
            <person name="Hu G."/>
            <person name="Conover J."/>
            <person name="Carlson J."/>
            <person name="Shu S."/>
            <person name="Boston L."/>
            <person name="Williams M."/>
            <person name="Peterson D."/>
            <person name="Mcgee K."/>
            <person name="Jones D."/>
            <person name="Wendel J."/>
            <person name="Stelly D."/>
            <person name="Grimwood J."/>
            <person name="Schmutz J."/>
        </authorList>
    </citation>
    <scope>NUCLEOTIDE SEQUENCE [LARGE SCALE GENOMIC DNA]</scope>
    <source>
        <strain evidence="2">7179.01</strain>
    </source>
</reference>
<dbReference type="EMBL" id="CM017629">
    <property type="protein sequence ID" value="TYH64506.1"/>
    <property type="molecule type" value="Genomic_DNA"/>
</dbReference>
<feature type="transmembrane region" description="Helical" evidence="1">
    <location>
        <begin position="24"/>
        <end position="42"/>
    </location>
</feature>
<dbReference type="Proteomes" id="UP000322667">
    <property type="component" value="Chromosome D07"/>
</dbReference>
<evidence type="ECO:0000313" key="2">
    <source>
        <dbReference type="EMBL" id="TYH64506.1"/>
    </source>
</evidence>
<evidence type="ECO:0000256" key="1">
    <source>
        <dbReference type="SAM" id="Phobius"/>
    </source>
</evidence>
<keyword evidence="1" id="KW-1133">Transmembrane helix</keyword>
<name>A0A5D2KD09_GOSTO</name>
<sequence>MLINCLKVSEMIRGFPKMKRKKTAGTWICLVYSLYIACVAVELDGVVFVHSVSIDVFWISMLLGLGYDLRV</sequence>
<proteinExistence type="predicted"/>
<organism evidence="2 3">
    <name type="scientific">Gossypium tomentosum</name>
    <name type="common">Hawaiian cotton</name>
    <name type="synonym">Gossypium sandvicense</name>
    <dbReference type="NCBI Taxonomy" id="34277"/>
    <lineage>
        <taxon>Eukaryota</taxon>
        <taxon>Viridiplantae</taxon>
        <taxon>Streptophyta</taxon>
        <taxon>Embryophyta</taxon>
        <taxon>Tracheophyta</taxon>
        <taxon>Spermatophyta</taxon>
        <taxon>Magnoliopsida</taxon>
        <taxon>eudicotyledons</taxon>
        <taxon>Gunneridae</taxon>
        <taxon>Pentapetalae</taxon>
        <taxon>rosids</taxon>
        <taxon>malvids</taxon>
        <taxon>Malvales</taxon>
        <taxon>Malvaceae</taxon>
        <taxon>Malvoideae</taxon>
        <taxon>Gossypium</taxon>
    </lineage>
</organism>
<keyword evidence="1" id="KW-0812">Transmembrane</keyword>
<gene>
    <name evidence="2" type="ORF">ES332_D07G271800v1</name>
</gene>
<evidence type="ECO:0008006" key="4">
    <source>
        <dbReference type="Google" id="ProtNLM"/>
    </source>
</evidence>
<keyword evidence="1" id="KW-0472">Membrane</keyword>
<keyword evidence="3" id="KW-1185">Reference proteome</keyword>